<dbReference type="EMBL" id="HBFQ01014310">
    <property type="protein sequence ID" value="CAD8835570.1"/>
    <property type="molecule type" value="Transcribed_RNA"/>
</dbReference>
<keyword evidence="1" id="KW-0175">Coiled coil</keyword>
<evidence type="ECO:0000256" key="1">
    <source>
        <dbReference type="SAM" id="Coils"/>
    </source>
</evidence>
<organism evidence="3">
    <name type="scientific">Noctiluca scintillans</name>
    <name type="common">Sea sparkle</name>
    <name type="synonym">Red tide dinoflagellate</name>
    <dbReference type="NCBI Taxonomy" id="2966"/>
    <lineage>
        <taxon>Eukaryota</taxon>
        <taxon>Sar</taxon>
        <taxon>Alveolata</taxon>
        <taxon>Dinophyceae</taxon>
        <taxon>Noctilucales</taxon>
        <taxon>Noctilucaceae</taxon>
        <taxon>Noctiluca</taxon>
    </lineage>
</organism>
<gene>
    <name evidence="3" type="ORF">NSCI0253_LOCUS9918</name>
</gene>
<reference evidence="3" key="1">
    <citation type="submission" date="2021-01" db="EMBL/GenBank/DDBJ databases">
        <authorList>
            <person name="Corre E."/>
            <person name="Pelletier E."/>
            <person name="Niang G."/>
            <person name="Scheremetjew M."/>
            <person name="Finn R."/>
            <person name="Kale V."/>
            <person name="Holt S."/>
            <person name="Cochrane G."/>
            <person name="Meng A."/>
            <person name="Brown T."/>
            <person name="Cohen L."/>
        </authorList>
    </citation>
    <scope>NUCLEOTIDE SEQUENCE</scope>
</reference>
<feature type="region of interest" description="Disordered" evidence="2">
    <location>
        <begin position="355"/>
        <end position="394"/>
    </location>
</feature>
<feature type="coiled-coil region" evidence="1">
    <location>
        <begin position="181"/>
        <end position="208"/>
    </location>
</feature>
<dbReference type="AlphaFoldDB" id="A0A7S0ZX74"/>
<protein>
    <submittedName>
        <fullName evidence="3">Uncharacterized protein</fullName>
    </submittedName>
</protein>
<evidence type="ECO:0000256" key="2">
    <source>
        <dbReference type="SAM" id="MobiDB-lite"/>
    </source>
</evidence>
<sequence length="394" mass="43140">MATLLEGTGGHATHAPLSYEQTVSMGKHLQEQIDALKSGFDALRVDRDGANGLLGDLGKSLAKHLARQHKLEEDLVETNSLVDSQKKELAYTNGTIGKMQQEFANASDIIFALRKGHKVIRMDLQKVNQDLADNSTVTQAIKEALEKKVLAELQRHDTDLKQADLNLGRLQHDAQLMKGNIQTNKDDLRAAEETLQLAREDIVKLSREVCALDTRSGETLKTLKDTRQSLDELVAVCAKVSDDHDSTKSNVADLQLTSMKLGTHTRQLQEGLNRTATSLQGTQTQLSNTAAVLDATRENLEQTKGDLLHVKTNHEDLAVKHKSVVRATEELQHVTTETRKSLKDTNSIVLPNLQMSGGQSAVSPSATLRNPLSPRQPLSPLATPGRGRASRKSS</sequence>
<feature type="compositionally biased region" description="Polar residues" evidence="2">
    <location>
        <begin position="355"/>
        <end position="370"/>
    </location>
</feature>
<name>A0A7S0ZX74_NOCSC</name>
<proteinExistence type="predicted"/>
<accession>A0A7S0ZX74</accession>
<evidence type="ECO:0000313" key="3">
    <source>
        <dbReference type="EMBL" id="CAD8835570.1"/>
    </source>
</evidence>